<dbReference type="Proteomes" id="UP000236584">
    <property type="component" value="Chromosome"/>
</dbReference>
<keyword evidence="3" id="KW-1185">Reference proteome</keyword>
<feature type="compositionally biased region" description="Low complexity" evidence="1">
    <location>
        <begin position="37"/>
        <end position="50"/>
    </location>
</feature>
<evidence type="ECO:0000313" key="2">
    <source>
        <dbReference type="EMBL" id="AUV82864.1"/>
    </source>
</evidence>
<gene>
    <name evidence="2" type="ORF">C2R22_15460</name>
</gene>
<name>A0A2I8VLV7_9EURY</name>
<accession>A0A2I8VLV7</accession>
<organism evidence="2 3">
    <name type="scientific">Salinigranum rubrum</name>
    <dbReference type="NCBI Taxonomy" id="755307"/>
    <lineage>
        <taxon>Archaea</taxon>
        <taxon>Methanobacteriati</taxon>
        <taxon>Methanobacteriota</taxon>
        <taxon>Stenosarchaea group</taxon>
        <taxon>Halobacteria</taxon>
        <taxon>Halobacteriales</taxon>
        <taxon>Haloferacaceae</taxon>
        <taxon>Salinigranum</taxon>
    </lineage>
</organism>
<protein>
    <submittedName>
        <fullName evidence="2">Uncharacterized protein</fullName>
    </submittedName>
</protein>
<sequence>MTGRYRTEKVALPSVSVSALVPLIAIRTVRFASSVPFSSTTVPETTTGSTNEPPPPTSVTLIDVSTNSVSRMTACSAEMFCWTSETDCFATEKSRPEPAPSASYSRESRSLRCSASAASVFSSRASSRARPSSPSCFARSYSVRLSRYVRTVSTNADCSSRVDLNCSVSSRCSGVSRVTRTYRSSTAS</sequence>
<dbReference type="KEGG" id="srub:C2R22_15460"/>
<evidence type="ECO:0000256" key="1">
    <source>
        <dbReference type="SAM" id="MobiDB-lite"/>
    </source>
</evidence>
<dbReference type="AlphaFoldDB" id="A0A2I8VLV7"/>
<feature type="region of interest" description="Disordered" evidence="1">
    <location>
        <begin position="37"/>
        <end position="57"/>
    </location>
</feature>
<dbReference type="EMBL" id="CP026309">
    <property type="protein sequence ID" value="AUV82864.1"/>
    <property type="molecule type" value="Genomic_DNA"/>
</dbReference>
<evidence type="ECO:0000313" key="3">
    <source>
        <dbReference type="Proteomes" id="UP000236584"/>
    </source>
</evidence>
<proteinExistence type="predicted"/>
<reference evidence="2 3" key="1">
    <citation type="submission" date="2018-01" db="EMBL/GenBank/DDBJ databases">
        <title>Complete genome sequence of Salinigranum rubrum GX10T, an extremely halophilic archaeon isolated from a marine solar saltern.</title>
        <authorList>
            <person name="Han S."/>
        </authorList>
    </citation>
    <scope>NUCLEOTIDE SEQUENCE [LARGE SCALE GENOMIC DNA]</scope>
    <source>
        <strain evidence="2 3">GX10</strain>
    </source>
</reference>